<evidence type="ECO:0000313" key="2">
    <source>
        <dbReference type="EMBL" id="KKP86099.1"/>
    </source>
</evidence>
<protein>
    <submittedName>
        <fullName evidence="2">Uncharacterized protein</fullName>
    </submittedName>
</protein>
<proteinExistence type="predicted"/>
<name>A0A0G0CW81_9BACT</name>
<feature type="transmembrane region" description="Helical" evidence="1">
    <location>
        <begin position="52"/>
        <end position="69"/>
    </location>
</feature>
<reference evidence="2 3" key="1">
    <citation type="journal article" date="2015" name="Nature">
        <title>rRNA introns, odd ribosomes, and small enigmatic genomes across a large radiation of phyla.</title>
        <authorList>
            <person name="Brown C.T."/>
            <person name="Hug L.A."/>
            <person name="Thomas B.C."/>
            <person name="Sharon I."/>
            <person name="Castelle C.J."/>
            <person name="Singh A."/>
            <person name="Wilkins M.J."/>
            <person name="Williams K.H."/>
            <person name="Banfield J.F."/>
        </authorList>
    </citation>
    <scope>NUCLEOTIDE SEQUENCE [LARGE SCALE GENOMIC DNA]</scope>
</reference>
<gene>
    <name evidence="2" type="ORF">UR89_C0033G0002</name>
</gene>
<keyword evidence="1" id="KW-0812">Transmembrane</keyword>
<sequence>MTNSKSGEGLKKFDTSLLAMKGAFVSALLGLVSGGVMMATKSPEVAQTAQNLTVLFTSLCWGLTFYGGANH</sequence>
<comment type="caution">
    <text evidence="2">The sequence shown here is derived from an EMBL/GenBank/DDBJ whole genome shotgun (WGS) entry which is preliminary data.</text>
</comment>
<dbReference type="EMBL" id="LBQX01000033">
    <property type="protein sequence ID" value="KKP86099.1"/>
    <property type="molecule type" value="Genomic_DNA"/>
</dbReference>
<organism evidence="2 3">
    <name type="scientific">Candidatus Roizmanbacteria bacterium GW2011_GWA2_35_8</name>
    <dbReference type="NCBI Taxonomy" id="1618479"/>
    <lineage>
        <taxon>Bacteria</taxon>
        <taxon>Candidatus Roizmaniibacteriota</taxon>
    </lineage>
</organism>
<keyword evidence="1" id="KW-1133">Transmembrane helix</keyword>
<evidence type="ECO:0000256" key="1">
    <source>
        <dbReference type="SAM" id="Phobius"/>
    </source>
</evidence>
<evidence type="ECO:0000313" key="3">
    <source>
        <dbReference type="Proteomes" id="UP000034536"/>
    </source>
</evidence>
<dbReference type="Proteomes" id="UP000034536">
    <property type="component" value="Unassembled WGS sequence"/>
</dbReference>
<keyword evidence="1" id="KW-0472">Membrane</keyword>
<feature type="transmembrane region" description="Helical" evidence="1">
    <location>
        <begin position="20"/>
        <end position="40"/>
    </location>
</feature>
<dbReference type="AlphaFoldDB" id="A0A0G0CW81"/>
<accession>A0A0G0CW81</accession>